<dbReference type="Pfam" id="PF00753">
    <property type="entry name" value="Lactamase_B"/>
    <property type="match status" value="1"/>
</dbReference>
<feature type="compositionally biased region" description="Low complexity" evidence="1">
    <location>
        <begin position="39"/>
        <end position="51"/>
    </location>
</feature>
<dbReference type="SUPFAM" id="SSF56281">
    <property type="entry name" value="Metallo-hydrolase/oxidoreductase"/>
    <property type="match status" value="1"/>
</dbReference>
<dbReference type="SUPFAM" id="SSF57884">
    <property type="entry name" value="Ada DNA repair protein, N-terminal domain (N-Ada 10)"/>
    <property type="match status" value="1"/>
</dbReference>
<dbReference type="CDD" id="cd07731">
    <property type="entry name" value="ComA-like_MBL-fold"/>
    <property type="match status" value="1"/>
</dbReference>
<dbReference type="InterPro" id="IPR052159">
    <property type="entry name" value="Competence_DNA_uptake"/>
</dbReference>
<dbReference type="EMBL" id="JACOOX010000003">
    <property type="protein sequence ID" value="MBC5662662.1"/>
    <property type="molecule type" value="Genomic_DNA"/>
</dbReference>
<protein>
    <submittedName>
        <fullName evidence="3">MBL fold metallo-hydrolase</fullName>
    </submittedName>
</protein>
<dbReference type="RefSeq" id="WP_186847608.1">
    <property type="nucleotide sequence ID" value="NZ_JACOOX010000003.1"/>
</dbReference>
<evidence type="ECO:0000256" key="1">
    <source>
        <dbReference type="SAM" id="MobiDB-lite"/>
    </source>
</evidence>
<feature type="domain" description="Metallo-beta-lactamase" evidence="2">
    <location>
        <begin position="89"/>
        <end position="282"/>
    </location>
</feature>
<feature type="region of interest" description="Disordered" evidence="1">
    <location>
        <begin position="37"/>
        <end position="70"/>
    </location>
</feature>
<keyword evidence="4" id="KW-1185">Reference proteome</keyword>
<evidence type="ECO:0000313" key="3">
    <source>
        <dbReference type="EMBL" id="MBC5662662.1"/>
    </source>
</evidence>
<dbReference type="InterPro" id="IPR035451">
    <property type="entry name" value="Ada-like_dom_sf"/>
</dbReference>
<accession>A0A8I0APC1</accession>
<dbReference type="Proteomes" id="UP000615234">
    <property type="component" value="Unassembled WGS sequence"/>
</dbReference>
<dbReference type="Gene3D" id="3.60.15.10">
    <property type="entry name" value="Ribonuclease Z/Hydroxyacylglutathione hydrolase-like"/>
    <property type="match status" value="1"/>
</dbReference>
<proteinExistence type="predicted"/>
<dbReference type="SMART" id="SM00849">
    <property type="entry name" value="Lactamase_B"/>
    <property type="match status" value="1"/>
</dbReference>
<feature type="compositionally biased region" description="Polar residues" evidence="1">
    <location>
        <begin position="52"/>
        <end position="70"/>
    </location>
</feature>
<feature type="compositionally biased region" description="Basic and acidic residues" evidence="1">
    <location>
        <begin position="344"/>
        <end position="368"/>
    </location>
</feature>
<dbReference type="PANTHER" id="PTHR30619">
    <property type="entry name" value="DNA INTERNALIZATION/COMPETENCE PROTEIN COMEC/REC2"/>
    <property type="match status" value="1"/>
</dbReference>
<dbReference type="InterPro" id="IPR001279">
    <property type="entry name" value="Metallo-B-lactamas"/>
</dbReference>
<organism evidence="3 4">
    <name type="scientific">Coprococcus hominis</name>
    <name type="common">ex Liu et al. 2022</name>
    <dbReference type="NCBI Taxonomy" id="2763039"/>
    <lineage>
        <taxon>Bacteria</taxon>
        <taxon>Bacillati</taxon>
        <taxon>Bacillota</taxon>
        <taxon>Clostridia</taxon>
        <taxon>Lachnospirales</taxon>
        <taxon>Lachnospiraceae</taxon>
        <taxon>Coprococcus</taxon>
    </lineage>
</organism>
<reference evidence="3 4" key="1">
    <citation type="submission" date="2020-08" db="EMBL/GenBank/DDBJ databases">
        <title>Genome public.</title>
        <authorList>
            <person name="Liu C."/>
            <person name="Sun Q."/>
        </authorList>
    </citation>
    <scope>NUCLEOTIDE SEQUENCE [LARGE SCALE GENOMIC DNA]</scope>
    <source>
        <strain evidence="3 4">NSJ-10</strain>
    </source>
</reference>
<dbReference type="GO" id="GO:0016787">
    <property type="term" value="F:hydrolase activity"/>
    <property type="evidence" value="ECO:0007669"/>
    <property type="project" value="UniProtKB-KW"/>
</dbReference>
<dbReference type="PROSITE" id="PS51257">
    <property type="entry name" value="PROKAR_LIPOPROTEIN"/>
    <property type="match status" value="1"/>
</dbReference>
<dbReference type="AlphaFoldDB" id="A0A8I0APC1"/>
<keyword evidence="3" id="KW-0378">Hydrolase</keyword>
<sequence length="424" mass="46019">MINSINKKNGLRKVMIIVGMCFVLGLFSGCLDLSDETNENQTGNTTENITESIDSTEATSDEQITSEANIGGTTDDLAGLTVTFLDVGQGNAVLFSCDDHYMMMDGGPSSASSFVVAYLKKQNIESLDYVIASHYDSDHINGLVGVLNVFDTETFIGPDYVADTKIYDSLMDKLAAQNLTITFPKAGDSYTFGDAVFTIVAPITYSDDNENDNSVGIRMTYGDTSFLIYGDGEEAGEQAMIASGEELSSDVLMVSHHGSRNATTKEILEAVKPSYAVISVGADNSYGHPTEEVLDRLANAGCTVYRTDLNGTIQAYSDGKTITFIPERQSDMSGVGENQNLSDDTTKTDNVTRESTTEKVQTEIEAGSEKAAEHTYIINTNTGKFHELSCRSVKRMNDSNKKEYIGSRDDLITQGYEPCKICNP</sequence>
<dbReference type="InterPro" id="IPR035681">
    <property type="entry name" value="ComA-like_MBL"/>
</dbReference>
<name>A0A8I0APC1_9FIRM</name>
<gene>
    <name evidence="3" type="ORF">H8S09_07115</name>
</gene>
<evidence type="ECO:0000313" key="4">
    <source>
        <dbReference type="Proteomes" id="UP000615234"/>
    </source>
</evidence>
<dbReference type="Gene3D" id="3.40.10.10">
    <property type="entry name" value="DNA Methylphosphotriester Repair Domain"/>
    <property type="match status" value="1"/>
</dbReference>
<dbReference type="PANTHER" id="PTHR30619:SF1">
    <property type="entry name" value="RECOMBINATION PROTEIN 2"/>
    <property type="match status" value="1"/>
</dbReference>
<evidence type="ECO:0000259" key="2">
    <source>
        <dbReference type="SMART" id="SM00849"/>
    </source>
</evidence>
<dbReference type="InterPro" id="IPR036866">
    <property type="entry name" value="RibonucZ/Hydroxyglut_hydro"/>
</dbReference>
<comment type="caution">
    <text evidence="3">The sequence shown here is derived from an EMBL/GenBank/DDBJ whole genome shotgun (WGS) entry which is preliminary data.</text>
</comment>
<feature type="region of interest" description="Disordered" evidence="1">
    <location>
        <begin position="331"/>
        <end position="368"/>
    </location>
</feature>